<name>A0A168E7V4_9BACL</name>
<evidence type="ECO:0000313" key="3">
    <source>
        <dbReference type="Proteomes" id="UP000076967"/>
    </source>
</evidence>
<evidence type="ECO:0000313" key="2">
    <source>
        <dbReference type="EMBL" id="OAB34969.1"/>
    </source>
</evidence>
<dbReference type="Pfam" id="PF19912">
    <property type="entry name" value="DUF6385"/>
    <property type="match status" value="1"/>
</dbReference>
<sequence>MNICDKQIHIKTRKIKRCKLNQCKPRKCKSKNNKIKKCNFNKKKKTCPSVKKTCYVKQINNYKIIKHVRIVQPVRVVAKDLDIRNLNPTRDKVEIFGSNGQELLPIRTDSKGRLEVVSSPTTNTIFKETQFLNVNVSHTTTSLPPQDSSIQSMMSYAVVNRGEEPVIVRVEISPNAIDYAKDIQETIPPQTMRVFVPNRFLKWTRVSLATETSKSLTIIDCYCQSQSAGSEEYTL</sequence>
<dbReference type="InterPro" id="IPR045965">
    <property type="entry name" value="DUF6385"/>
</dbReference>
<organism evidence="2 3">
    <name type="scientific">Paenibacillus glacialis</name>
    <dbReference type="NCBI Taxonomy" id="494026"/>
    <lineage>
        <taxon>Bacteria</taxon>
        <taxon>Bacillati</taxon>
        <taxon>Bacillota</taxon>
        <taxon>Bacilli</taxon>
        <taxon>Bacillales</taxon>
        <taxon>Paenibacillaceae</taxon>
        <taxon>Paenibacillus</taxon>
    </lineage>
</organism>
<dbReference type="EMBL" id="LVJH01000066">
    <property type="protein sequence ID" value="OAB34969.1"/>
    <property type="molecule type" value="Genomic_DNA"/>
</dbReference>
<dbReference type="OrthoDB" id="1808778at2"/>
<protein>
    <recommendedName>
        <fullName evidence="1">DUF6385 domain-containing protein</fullName>
    </recommendedName>
</protein>
<proteinExistence type="predicted"/>
<accession>A0A168E7V4</accession>
<evidence type="ECO:0000259" key="1">
    <source>
        <dbReference type="Pfam" id="PF19912"/>
    </source>
</evidence>
<reference evidence="2 3" key="1">
    <citation type="submission" date="2016-03" db="EMBL/GenBank/DDBJ databases">
        <title>Draft genome sequence of Paenibacillus glacialis DSM 22343.</title>
        <authorList>
            <person name="Shin S.-K."/>
            <person name="Yi H."/>
        </authorList>
    </citation>
    <scope>NUCLEOTIDE SEQUENCE [LARGE SCALE GENOMIC DNA]</scope>
    <source>
        <strain evidence="2 3">DSM 22343</strain>
    </source>
</reference>
<keyword evidence="3" id="KW-1185">Reference proteome</keyword>
<dbReference type="RefSeq" id="WP_068537421.1">
    <property type="nucleotide sequence ID" value="NZ_LVJH01000066.1"/>
</dbReference>
<feature type="domain" description="DUF6385" evidence="1">
    <location>
        <begin position="147"/>
        <end position="227"/>
    </location>
</feature>
<dbReference type="Proteomes" id="UP000076967">
    <property type="component" value="Unassembled WGS sequence"/>
</dbReference>
<dbReference type="AlphaFoldDB" id="A0A168E7V4"/>
<dbReference type="STRING" id="494026.PGLA_22725"/>
<gene>
    <name evidence="2" type="ORF">PGLA_22725</name>
</gene>
<comment type="caution">
    <text evidence="2">The sequence shown here is derived from an EMBL/GenBank/DDBJ whole genome shotgun (WGS) entry which is preliminary data.</text>
</comment>